<dbReference type="Proteomes" id="UP000225706">
    <property type="component" value="Unassembled WGS sequence"/>
</dbReference>
<dbReference type="SUPFAM" id="SSF52540">
    <property type="entry name" value="P-loop containing nucleoside triphosphate hydrolases"/>
    <property type="match status" value="1"/>
</dbReference>
<dbReference type="OrthoDB" id="5982877at2759"/>
<protein>
    <submittedName>
        <fullName evidence="2">Uncharacterized protein</fullName>
    </submittedName>
</protein>
<sequence>MGKDVRGIERGKCACGECEDFMRLLYRFRTGFRSSKQSDDKVKMANPVYTKEQLNYFRVCHIATNILPLELRFIFKKQWDSRYQATLGEWKDTPRNGLDFYNNESPHSQRRNARLLETVKKGSTAEWDCTTLFFAILYSDSISNGLSATLKSSVDDLREFRNENFAHLPWGQLSELEFKLAVVKVKIAFSLLGLSTTQVHEISKQGSFQTEEVENLRWKCEDLHKELEETKVELETAKKQRQLVEEQLESSEKQRYIVEEQLEISEERREVLEVQLKDDISSFCILPSKPSHEIATRDDEVAEVIEDLDQLKRANENRLNYLYITGNPGSGKSQLAGLVAEKFYKKVNSEISPSFVMTLNAENLETLLESYVTLARQVKCPEYGVMDTRRRDRDGGNRDKRKNGGVAIFVRNHLKVLSVERNEAFELINVKLLLPSEHHMLVVGVYHPPSLKYSECDLIDCIIEPTDEFLDCFPDGVILCGGDLNQLDLYSLTTLSGLVKLVGFPNRGDATCDCTAVLNAPDIDGATNTLNESLLSLLNTCFPVRNVTLSSRDSPWMAPLVKYLLKKKLTANASRNVARATELSRKVSELIAENRMNWGRAEATGTM</sequence>
<dbReference type="AlphaFoldDB" id="A0A2B4RYH0"/>
<feature type="coiled-coil region" evidence="1">
    <location>
        <begin position="213"/>
        <end position="254"/>
    </location>
</feature>
<dbReference type="SUPFAM" id="SSF56219">
    <property type="entry name" value="DNase I-like"/>
    <property type="match status" value="1"/>
</dbReference>
<dbReference type="PANTHER" id="PTHR47510:SF3">
    <property type="entry name" value="ENDO_EXONUCLEASE_PHOSPHATASE DOMAIN-CONTAINING PROTEIN"/>
    <property type="match status" value="1"/>
</dbReference>
<name>A0A2B4RYH0_STYPI</name>
<comment type="caution">
    <text evidence="2">The sequence shown here is derived from an EMBL/GenBank/DDBJ whole genome shotgun (WGS) entry which is preliminary data.</text>
</comment>
<dbReference type="EMBL" id="LSMT01000283">
    <property type="protein sequence ID" value="PFX21292.1"/>
    <property type="molecule type" value="Genomic_DNA"/>
</dbReference>
<evidence type="ECO:0000256" key="1">
    <source>
        <dbReference type="SAM" id="Coils"/>
    </source>
</evidence>
<evidence type="ECO:0000313" key="3">
    <source>
        <dbReference type="Proteomes" id="UP000225706"/>
    </source>
</evidence>
<keyword evidence="1" id="KW-0175">Coiled coil</keyword>
<dbReference type="Gene3D" id="3.40.50.300">
    <property type="entry name" value="P-loop containing nucleotide triphosphate hydrolases"/>
    <property type="match status" value="1"/>
</dbReference>
<proteinExistence type="predicted"/>
<dbReference type="PANTHER" id="PTHR47510">
    <property type="entry name" value="REVERSE TRANSCRIPTASE DOMAIN-CONTAINING PROTEIN"/>
    <property type="match status" value="1"/>
</dbReference>
<dbReference type="InterPro" id="IPR027417">
    <property type="entry name" value="P-loop_NTPase"/>
</dbReference>
<evidence type="ECO:0000313" key="2">
    <source>
        <dbReference type="EMBL" id="PFX21292.1"/>
    </source>
</evidence>
<reference evidence="3" key="1">
    <citation type="journal article" date="2017" name="bioRxiv">
        <title>Comparative analysis of the genomes of Stylophora pistillata and Acropora digitifera provides evidence for extensive differences between species of corals.</title>
        <authorList>
            <person name="Voolstra C.R."/>
            <person name="Li Y."/>
            <person name="Liew Y.J."/>
            <person name="Baumgarten S."/>
            <person name="Zoccola D."/>
            <person name="Flot J.-F."/>
            <person name="Tambutte S."/>
            <person name="Allemand D."/>
            <person name="Aranda M."/>
        </authorList>
    </citation>
    <scope>NUCLEOTIDE SEQUENCE [LARGE SCALE GENOMIC DNA]</scope>
</reference>
<keyword evidence="3" id="KW-1185">Reference proteome</keyword>
<dbReference type="InterPro" id="IPR036691">
    <property type="entry name" value="Endo/exonu/phosph_ase_sf"/>
</dbReference>
<organism evidence="2 3">
    <name type="scientific">Stylophora pistillata</name>
    <name type="common">Smooth cauliflower coral</name>
    <dbReference type="NCBI Taxonomy" id="50429"/>
    <lineage>
        <taxon>Eukaryota</taxon>
        <taxon>Metazoa</taxon>
        <taxon>Cnidaria</taxon>
        <taxon>Anthozoa</taxon>
        <taxon>Hexacorallia</taxon>
        <taxon>Scleractinia</taxon>
        <taxon>Astrocoeniina</taxon>
        <taxon>Pocilloporidae</taxon>
        <taxon>Stylophora</taxon>
    </lineage>
</organism>
<gene>
    <name evidence="2" type="ORF">AWC38_SpisGene14230</name>
</gene>
<accession>A0A2B4RYH0</accession>